<gene>
    <name evidence="1" type="ORF">EV182_005363</name>
</gene>
<keyword evidence="2" id="KW-1185">Reference proteome</keyword>
<sequence>MPKTALNYIDKGNDAECPKGTAEFIKEAIPDLKRVLLEITEDVEINMSGRRRIAMVYECVCDKFINEEDIDPAVPAKSVKIMTPIARKASKKAHRKRQKRRRARAEASGEQPRILVADKADSAANKPLEEDTSDVEIAEAMGFQVMQTPMKASAGAFG</sequence>
<name>A0ACC1HHI7_9FUNG</name>
<evidence type="ECO:0000313" key="2">
    <source>
        <dbReference type="Proteomes" id="UP001145114"/>
    </source>
</evidence>
<comment type="caution">
    <text evidence="1">The sequence shown here is derived from an EMBL/GenBank/DDBJ whole genome shotgun (WGS) entry which is preliminary data.</text>
</comment>
<evidence type="ECO:0000313" key="1">
    <source>
        <dbReference type="EMBL" id="KAJ1673374.1"/>
    </source>
</evidence>
<proteinExistence type="predicted"/>
<dbReference type="EMBL" id="JAMZIH010007027">
    <property type="protein sequence ID" value="KAJ1673374.1"/>
    <property type="molecule type" value="Genomic_DNA"/>
</dbReference>
<dbReference type="Proteomes" id="UP001145114">
    <property type="component" value="Unassembled WGS sequence"/>
</dbReference>
<organism evidence="1 2">
    <name type="scientific">Spiromyces aspiralis</name>
    <dbReference type="NCBI Taxonomy" id="68401"/>
    <lineage>
        <taxon>Eukaryota</taxon>
        <taxon>Fungi</taxon>
        <taxon>Fungi incertae sedis</taxon>
        <taxon>Zoopagomycota</taxon>
        <taxon>Kickxellomycotina</taxon>
        <taxon>Kickxellomycetes</taxon>
        <taxon>Kickxellales</taxon>
        <taxon>Kickxellaceae</taxon>
        <taxon>Spiromyces</taxon>
    </lineage>
</organism>
<accession>A0ACC1HHI7</accession>
<protein>
    <submittedName>
        <fullName evidence="1">Uncharacterized protein</fullName>
    </submittedName>
</protein>
<reference evidence="1" key="1">
    <citation type="submission" date="2022-06" db="EMBL/GenBank/DDBJ databases">
        <title>Phylogenomic reconstructions and comparative analyses of Kickxellomycotina fungi.</title>
        <authorList>
            <person name="Reynolds N.K."/>
            <person name="Stajich J.E."/>
            <person name="Barry K."/>
            <person name="Grigoriev I.V."/>
            <person name="Crous P."/>
            <person name="Smith M.E."/>
        </authorList>
    </citation>
    <scope>NUCLEOTIDE SEQUENCE</scope>
    <source>
        <strain evidence="1">RSA 2271</strain>
    </source>
</reference>